<dbReference type="GO" id="GO:0006355">
    <property type="term" value="P:regulation of DNA-templated transcription"/>
    <property type="evidence" value="ECO:0007669"/>
    <property type="project" value="InterPro"/>
</dbReference>
<dbReference type="InterPro" id="IPR000792">
    <property type="entry name" value="Tscrpt_reg_LuxR_C"/>
</dbReference>
<protein>
    <recommendedName>
        <fullName evidence="1">HTH luxR-type domain-containing protein</fullName>
    </recommendedName>
</protein>
<dbReference type="RefSeq" id="WP_158764904.1">
    <property type="nucleotide sequence ID" value="NZ_CP047045.1"/>
</dbReference>
<dbReference type="SUPFAM" id="SSF46894">
    <property type="entry name" value="C-terminal effector domain of the bipartite response regulators"/>
    <property type="match status" value="1"/>
</dbReference>
<evidence type="ECO:0000313" key="2">
    <source>
        <dbReference type="EMBL" id="QGZ93923.1"/>
    </source>
</evidence>
<dbReference type="Proteomes" id="UP000431269">
    <property type="component" value="Chromosome"/>
</dbReference>
<dbReference type="EMBL" id="CP047045">
    <property type="protein sequence ID" value="QGZ93923.1"/>
    <property type="molecule type" value="Genomic_DNA"/>
</dbReference>
<dbReference type="InterPro" id="IPR036388">
    <property type="entry name" value="WH-like_DNA-bd_sf"/>
</dbReference>
<dbReference type="SMART" id="SM00421">
    <property type="entry name" value="HTH_LUXR"/>
    <property type="match status" value="1"/>
</dbReference>
<keyword evidence="3" id="KW-1185">Reference proteome</keyword>
<organism evidence="2 3">
    <name type="scientific">Terricaulis silvestris</name>
    <dbReference type="NCBI Taxonomy" id="2686094"/>
    <lineage>
        <taxon>Bacteria</taxon>
        <taxon>Pseudomonadati</taxon>
        <taxon>Pseudomonadota</taxon>
        <taxon>Alphaproteobacteria</taxon>
        <taxon>Caulobacterales</taxon>
        <taxon>Caulobacteraceae</taxon>
        <taxon>Terricaulis</taxon>
    </lineage>
</organism>
<gene>
    <name evidence="2" type="ORF">DSM104635_00738</name>
</gene>
<dbReference type="GO" id="GO:0003677">
    <property type="term" value="F:DNA binding"/>
    <property type="evidence" value="ECO:0007669"/>
    <property type="project" value="InterPro"/>
</dbReference>
<feature type="domain" description="HTH luxR-type" evidence="1">
    <location>
        <begin position="309"/>
        <end position="366"/>
    </location>
</feature>
<evidence type="ECO:0000313" key="3">
    <source>
        <dbReference type="Proteomes" id="UP000431269"/>
    </source>
</evidence>
<dbReference type="Gene3D" id="1.10.10.10">
    <property type="entry name" value="Winged helix-like DNA-binding domain superfamily/Winged helix DNA-binding domain"/>
    <property type="match status" value="1"/>
</dbReference>
<reference evidence="3" key="1">
    <citation type="submission" date="2019-12" db="EMBL/GenBank/DDBJ databases">
        <title>Complete genome of Terracaulis silvestris 0127_4.</title>
        <authorList>
            <person name="Vieira S."/>
            <person name="Riedel T."/>
            <person name="Sproer C."/>
            <person name="Pascual J."/>
            <person name="Boedeker C."/>
            <person name="Overmann J."/>
        </authorList>
    </citation>
    <scope>NUCLEOTIDE SEQUENCE [LARGE SCALE GENOMIC DNA]</scope>
    <source>
        <strain evidence="3">0127_4</strain>
    </source>
</reference>
<proteinExistence type="predicted"/>
<dbReference type="AlphaFoldDB" id="A0A6I6MS09"/>
<dbReference type="InterPro" id="IPR016032">
    <property type="entry name" value="Sig_transdc_resp-reg_C-effctor"/>
</dbReference>
<sequence length="370" mass="40084">MSDANVSAIIDEIYGAILAPEAWQRLVDRIAEWLSADMGLLSSPALPGCEPVPLIGYKFDLTPVAGEPLLLYPEFTLRALARANLPDSYMFDDLMPPDEQATNQYWQRVIVPLNITSGIITVIRTADDNRRPVILSLFRRGSSAPFHAADIEKMRALLPHLRRALGALLDGEPQSVPEDATGGHALRAAVFYLDREGCVVGMTDAAKKLSAAGKGVTISPEGRLAPNDHRMQMPFRNALTRAIGKPWSRTFRTSSELALRTSDGVSLVLVVTPVAADAMASLASKARCAVFALAQIPVGEAAKRRMQTLFGLTQAETDVAAGVADGNTIEGVAAERETSAFTVRTQMKRIYLKTGVRTQAELVALVHRLR</sequence>
<dbReference type="KEGG" id="tsv:DSM104635_00738"/>
<accession>A0A6I6MS09</accession>
<name>A0A6I6MS09_9CAUL</name>
<evidence type="ECO:0000259" key="1">
    <source>
        <dbReference type="SMART" id="SM00421"/>
    </source>
</evidence>